<comment type="caution">
    <text evidence="2">The sequence shown here is derived from an EMBL/GenBank/DDBJ whole genome shotgun (WGS) entry which is preliminary data.</text>
</comment>
<name>A0A0F8VZ86_9ZZZZ</name>
<gene>
    <name evidence="2" type="ORF">LCGC14_3132610</name>
</gene>
<evidence type="ECO:0000313" key="2">
    <source>
        <dbReference type="EMBL" id="KKK49682.1"/>
    </source>
</evidence>
<reference evidence="2" key="1">
    <citation type="journal article" date="2015" name="Nature">
        <title>Complex archaea that bridge the gap between prokaryotes and eukaryotes.</title>
        <authorList>
            <person name="Spang A."/>
            <person name="Saw J.H."/>
            <person name="Jorgensen S.L."/>
            <person name="Zaremba-Niedzwiedzka K."/>
            <person name="Martijn J."/>
            <person name="Lind A.E."/>
            <person name="van Eijk R."/>
            <person name="Schleper C."/>
            <person name="Guy L."/>
            <person name="Ettema T.J."/>
        </authorList>
    </citation>
    <scope>NUCLEOTIDE SEQUENCE</scope>
</reference>
<accession>A0A0F8VZ86</accession>
<protein>
    <submittedName>
        <fullName evidence="2">Uncharacterized protein</fullName>
    </submittedName>
</protein>
<feature type="transmembrane region" description="Helical" evidence="1">
    <location>
        <begin position="233"/>
        <end position="256"/>
    </location>
</feature>
<feature type="non-terminal residue" evidence="2">
    <location>
        <position position="1"/>
    </location>
</feature>
<evidence type="ECO:0000256" key="1">
    <source>
        <dbReference type="SAM" id="Phobius"/>
    </source>
</evidence>
<keyword evidence="1" id="KW-1133">Transmembrane helix</keyword>
<feature type="transmembrane region" description="Helical" evidence="1">
    <location>
        <begin position="203"/>
        <end position="221"/>
    </location>
</feature>
<organism evidence="2">
    <name type="scientific">marine sediment metagenome</name>
    <dbReference type="NCBI Taxonomy" id="412755"/>
    <lineage>
        <taxon>unclassified sequences</taxon>
        <taxon>metagenomes</taxon>
        <taxon>ecological metagenomes</taxon>
    </lineage>
</organism>
<sequence>AEAIIETAGRQMYRQIRPWLRTVAGDYRQPMNTIEAIANWARAGTTIVNMGWKITTAIVQPLGYLQTVEILGAKYSAIGLRKFYGNGVPYIAQKKAKEFAFERSAQLRNRQHTFDRDVRDQIKELGALTNVKRSWFFLAGMMDMSVAIPSWLGGYQKAMDGELDGVEGGNEQAAIDYADGMVRRSQGAGSAKDLANIQSHAPLMRLFTVFYSYFSILYNLLQRRGKLTRSVKDFPAFAASMFTLWFGPAILAELIAGRGPDADDDETYAEWLKRTFYIWGLYPLSSVIGVRDVANALGPFDYEGSPTFAALEQLTRAVKIPLKAIDPDKEVTRADVKAL</sequence>
<feature type="non-terminal residue" evidence="2">
    <location>
        <position position="339"/>
    </location>
</feature>
<keyword evidence="1" id="KW-0812">Transmembrane</keyword>
<dbReference type="EMBL" id="LAZR01068415">
    <property type="protein sequence ID" value="KKK49682.1"/>
    <property type="molecule type" value="Genomic_DNA"/>
</dbReference>
<dbReference type="AlphaFoldDB" id="A0A0F8VZ86"/>
<proteinExistence type="predicted"/>
<keyword evidence="1" id="KW-0472">Membrane</keyword>